<reference evidence="2 3" key="1">
    <citation type="submission" date="2022-12" db="EMBL/GenBank/DDBJ databases">
        <title>Dasania phycosphaerae sp. nov., isolated from particulate material of the south coast of Korea.</title>
        <authorList>
            <person name="Jiang Y."/>
        </authorList>
    </citation>
    <scope>NUCLEOTIDE SEQUENCE [LARGE SCALE GENOMIC DNA]</scope>
    <source>
        <strain evidence="2 3">GY-19</strain>
    </source>
</reference>
<proteinExistence type="predicted"/>
<dbReference type="GO" id="GO:0005829">
    <property type="term" value="C:cytosol"/>
    <property type="evidence" value="ECO:0007669"/>
    <property type="project" value="TreeGrafter"/>
</dbReference>
<comment type="caution">
    <text evidence="2">The sequence shown here is derived from an EMBL/GenBank/DDBJ whole genome shotgun (WGS) entry which is preliminary data.</text>
</comment>
<accession>A0A9J6RJR3</accession>
<keyword evidence="3" id="KW-1185">Reference proteome</keyword>
<organism evidence="2 3">
    <name type="scientific">Dasania phycosphaerae</name>
    <dbReference type="NCBI Taxonomy" id="2950436"/>
    <lineage>
        <taxon>Bacteria</taxon>
        <taxon>Pseudomonadati</taxon>
        <taxon>Pseudomonadota</taxon>
        <taxon>Gammaproteobacteria</taxon>
        <taxon>Cellvibrionales</taxon>
        <taxon>Spongiibacteraceae</taxon>
        <taxon>Dasania</taxon>
    </lineage>
</organism>
<gene>
    <name evidence="2" type="ORF">O0V09_05855</name>
</gene>
<protein>
    <recommendedName>
        <fullName evidence="4">MORN repeat protein</fullName>
    </recommendedName>
</protein>
<evidence type="ECO:0000313" key="3">
    <source>
        <dbReference type="Proteomes" id="UP001069090"/>
    </source>
</evidence>
<dbReference type="RefSeq" id="WP_258330865.1">
    <property type="nucleotide sequence ID" value="NZ_JAPTGG010000003.1"/>
</dbReference>
<dbReference type="InterPro" id="IPR003409">
    <property type="entry name" value="MORN"/>
</dbReference>
<evidence type="ECO:0008006" key="4">
    <source>
        <dbReference type="Google" id="ProtNLM"/>
    </source>
</evidence>
<dbReference type="SMART" id="SM00698">
    <property type="entry name" value="MORN"/>
    <property type="match status" value="3"/>
</dbReference>
<name>A0A9J6RJR3_9GAMM</name>
<dbReference type="Proteomes" id="UP001069090">
    <property type="component" value="Unassembled WGS sequence"/>
</dbReference>
<dbReference type="Pfam" id="PF02493">
    <property type="entry name" value="MORN"/>
    <property type="match status" value="5"/>
</dbReference>
<dbReference type="AlphaFoldDB" id="A0A9J6RJR3"/>
<evidence type="ECO:0000313" key="2">
    <source>
        <dbReference type="EMBL" id="MCZ0864715.1"/>
    </source>
</evidence>
<keyword evidence="1" id="KW-0677">Repeat</keyword>
<dbReference type="SUPFAM" id="SSF82185">
    <property type="entry name" value="Histone H3 K4-specific methyltransferase SET7/9 N-terminal domain"/>
    <property type="match status" value="1"/>
</dbReference>
<evidence type="ECO:0000256" key="1">
    <source>
        <dbReference type="ARBA" id="ARBA00022737"/>
    </source>
</evidence>
<dbReference type="PANTHER" id="PTHR43215">
    <property type="entry name" value="RADIAL SPOKE HEAD 1 HOMOLOG"/>
    <property type="match status" value="1"/>
</dbReference>
<sequence length="161" mass="18009">MKKIIFTMCLMASFAHGSDDLVDYCKVDFAENGSVKGTYRGQCLNDQPHGVGAVNYYNGDKLEGKFNKGKLVGEATLTSATGDVYKGLIIDGKRQGEGTYQWARGSSYVGEWSDDMRHGQGVFTWNNGTRFEGEFRDNKRYTGKLYSNNGRIIKCRRGVCR</sequence>
<dbReference type="PANTHER" id="PTHR43215:SF14">
    <property type="entry name" value="RADIAL SPOKE HEAD 1 HOMOLOG"/>
    <property type="match status" value="1"/>
</dbReference>
<dbReference type="Gene3D" id="2.20.110.10">
    <property type="entry name" value="Histone H3 K4-specific methyltransferase SET7/9 N-terminal domain"/>
    <property type="match status" value="2"/>
</dbReference>
<dbReference type="EMBL" id="JAPTGG010000003">
    <property type="protein sequence ID" value="MCZ0864715.1"/>
    <property type="molecule type" value="Genomic_DNA"/>
</dbReference>